<dbReference type="InterPro" id="IPR023395">
    <property type="entry name" value="MCP_dom_sf"/>
</dbReference>
<evidence type="ECO:0000313" key="8">
    <source>
        <dbReference type="EMBL" id="KAL2533790.1"/>
    </source>
</evidence>
<dbReference type="PROSITE" id="PS50920">
    <property type="entry name" value="SOLCAR"/>
    <property type="match status" value="3"/>
</dbReference>
<protein>
    <submittedName>
        <fullName evidence="8">Mitochondrial substrate carrier family protein</fullName>
    </submittedName>
</protein>
<comment type="similarity">
    <text evidence="7">Belongs to the mitochondrial carrier (TC 2.A.29) family.</text>
</comment>
<dbReference type="PANTHER" id="PTHR24089">
    <property type="entry name" value="SOLUTE CARRIER FAMILY 25"/>
    <property type="match status" value="1"/>
</dbReference>
<organism evidence="8 9">
    <name type="scientific">Abeliophyllum distichum</name>
    <dbReference type="NCBI Taxonomy" id="126358"/>
    <lineage>
        <taxon>Eukaryota</taxon>
        <taxon>Viridiplantae</taxon>
        <taxon>Streptophyta</taxon>
        <taxon>Embryophyta</taxon>
        <taxon>Tracheophyta</taxon>
        <taxon>Spermatophyta</taxon>
        <taxon>Magnoliopsida</taxon>
        <taxon>eudicotyledons</taxon>
        <taxon>Gunneridae</taxon>
        <taxon>Pentapetalae</taxon>
        <taxon>asterids</taxon>
        <taxon>lamiids</taxon>
        <taxon>Lamiales</taxon>
        <taxon>Oleaceae</taxon>
        <taxon>Forsythieae</taxon>
        <taxon>Abeliophyllum</taxon>
    </lineage>
</organism>
<keyword evidence="5 6" id="KW-0472">Membrane</keyword>
<dbReference type="GO" id="GO:0016020">
    <property type="term" value="C:membrane"/>
    <property type="evidence" value="ECO:0007669"/>
    <property type="project" value="UniProtKB-SubCell"/>
</dbReference>
<name>A0ABD1V8W4_9LAMI</name>
<dbReference type="AlphaFoldDB" id="A0ABD1V8W4"/>
<keyword evidence="2 7" id="KW-0813">Transport</keyword>
<feature type="repeat" description="Solcar" evidence="6">
    <location>
        <begin position="109"/>
        <end position="200"/>
    </location>
</feature>
<feature type="repeat" description="Solcar" evidence="6">
    <location>
        <begin position="311"/>
        <end position="401"/>
    </location>
</feature>
<accession>A0ABD1V8W4</accession>
<dbReference type="Pfam" id="PF00153">
    <property type="entry name" value="Mito_carr"/>
    <property type="match status" value="3"/>
</dbReference>
<dbReference type="InterPro" id="IPR018108">
    <property type="entry name" value="MCP_transmembrane"/>
</dbReference>
<evidence type="ECO:0000256" key="7">
    <source>
        <dbReference type="RuleBase" id="RU000488"/>
    </source>
</evidence>
<sequence>MDGLVICLDFRGGGGVGDVGWGKEFSIVGVIFVVGEKSVGEGLVCASGEVEMGGGGKWSGRVSWWVNGKTRVGMSAHGGVVDGGTSTRKFIHHQHSRPRRQQQQPVSQIGTVPQLLAGGIAGAFSKTCTAPLARLTILFQLQGMHSDVSVLSKPSIWHEALRIVNEEGFRAFWKGNLVTIAHRLPYSSISFYAYERYKNILKSIQGLDGHGGNASADVFVHFVGGGLAGMTAASATYPLDLVRTRLAAQRNAIYYRGIWHALHTICRDEGFVGLYKGLGATLLGVGPSIAISFSVYESLRSHWHLQRPNDSVVAVSLACGSLSGIASSTATFPLDLVRRRMQLEGAAGRARVYNTGLFGTFRHIFRIEGLRGLYRGIMPEYYKVVPSVGIVFMTYETLKKLLSEGSFSS</sequence>
<keyword evidence="4" id="KW-0677">Repeat</keyword>
<dbReference type="PRINTS" id="PR00926">
    <property type="entry name" value="MITOCARRIER"/>
</dbReference>
<dbReference type="EMBL" id="JBFOLK010000002">
    <property type="protein sequence ID" value="KAL2533790.1"/>
    <property type="molecule type" value="Genomic_DNA"/>
</dbReference>
<dbReference type="Gene3D" id="1.50.40.10">
    <property type="entry name" value="Mitochondrial carrier domain"/>
    <property type="match status" value="1"/>
</dbReference>
<evidence type="ECO:0000256" key="1">
    <source>
        <dbReference type="ARBA" id="ARBA00004141"/>
    </source>
</evidence>
<dbReference type="Proteomes" id="UP001604336">
    <property type="component" value="Unassembled WGS sequence"/>
</dbReference>
<evidence type="ECO:0000256" key="4">
    <source>
        <dbReference type="ARBA" id="ARBA00022737"/>
    </source>
</evidence>
<dbReference type="InterPro" id="IPR002067">
    <property type="entry name" value="MCP"/>
</dbReference>
<evidence type="ECO:0000256" key="3">
    <source>
        <dbReference type="ARBA" id="ARBA00022692"/>
    </source>
</evidence>
<comment type="caution">
    <text evidence="8">The sequence shown here is derived from an EMBL/GenBank/DDBJ whole genome shotgun (WGS) entry which is preliminary data.</text>
</comment>
<evidence type="ECO:0000256" key="5">
    <source>
        <dbReference type="ARBA" id="ARBA00023136"/>
    </source>
</evidence>
<comment type="subcellular location">
    <subcellularLocation>
        <location evidence="1">Membrane</location>
        <topology evidence="1">Multi-pass membrane protein</topology>
    </subcellularLocation>
</comment>
<keyword evidence="3 6" id="KW-0812">Transmembrane</keyword>
<proteinExistence type="inferred from homology"/>
<feature type="repeat" description="Solcar" evidence="6">
    <location>
        <begin position="216"/>
        <end position="302"/>
    </location>
</feature>
<dbReference type="SUPFAM" id="SSF103506">
    <property type="entry name" value="Mitochondrial carrier"/>
    <property type="match status" value="1"/>
</dbReference>
<gene>
    <name evidence="8" type="ORF">Adt_07141</name>
</gene>
<evidence type="ECO:0000256" key="6">
    <source>
        <dbReference type="PROSITE-ProRule" id="PRU00282"/>
    </source>
</evidence>
<evidence type="ECO:0000313" key="9">
    <source>
        <dbReference type="Proteomes" id="UP001604336"/>
    </source>
</evidence>
<reference evidence="9" key="1">
    <citation type="submission" date="2024-07" db="EMBL/GenBank/DDBJ databases">
        <title>Two chromosome-level genome assemblies of Korean endemic species Abeliophyllum distichum and Forsythia ovata (Oleaceae).</title>
        <authorList>
            <person name="Jang H."/>
        </authorList>
    </citation>
    <scope>NUCLEOTIDE SEQUENCE [LARGE SCALE GENOMIC DNA]</scope>
</reference>
<keyword evidence="9" id="KW-1185">Reference proteome</keyword>
<evidence type="ECO:0000256" key="2">
    <source>
        <dbReference type="ARBA" id="ARBA00022448"/>
    </source>
</evidence>